<comment type="caution">
    <text evidence="2">The sequence shown here is derived from an EMBL/GenBank/DDBJ whole genome shotgun (WGS) entry which is preliminary data.</text>
</comment>
<dbReference type="InterPro" id="IPR001584">
    <property type="entry name" value="Integrase_cat-core"/>
</dbReference>
<dbReference type="SUPFAM" id="SSF53098">
    <property type="entry name" value="Ribonuclease H-like"/>
    <property type="match status" value="1"/>
</dbReference>
<dbReference type="Gene3D" id="3.30.420.10">
    <property type="entry name" value="Ribonuclease H-like superfamily/Ribonuclease H"/>
    <property type="match status" value="1"/>
</dbReference>
<evidence type="ECO:0000259" key="1">
    <source>
        <dbReference type="Pfam" id="PF13683"/>
    </source>
</evidence>
<sequence>MRRPVESAQYASTEFRATLAAHEIRPSMGRTGSCYDNAAAESFFATLKTETGARSWTTRQQARHAVFAYYNHHRLHSTLDYRTPHETRLSYRHHHAHAK</sequence>
<dbReference type="EMBL" id="JAAGNC010000126">
    <property type="protein sequence ID" value="NEC58701.1"/>
    <property type="molecule type" value="Genomic_DNA"/>
</dbReference>
<reference evidence="2 3" key="1">
    <citation type="submission" date="2020-01" db="EMBL/GenBank/DDBJ databases">
        <title>Insect and environment-associated Actinomycetes.</title>
        <authorList>
            <person name="Currrie C."/>
            <person name="Chevrette M."/>
            <person name="Carlson C."/>
            <person name="Stubbendieck R."/>
            <person name="Wendt-Pienkowski E."/>
        </authorList>
    </citation>
    <scope>NUCLEOTIDE SEQUENCE [LARGE SCALE GENOMIC DNA]</scope>
    <source>
        <strain evidence="2 3">SID8386</strain>
    </source>
</reference>
<feature type="domain" description="Integrase catalytic" evidence="1">
    <location>
        <begin position="23"/>
        <end position="84"/>
    </location>
</feature>
<gene>
    <name evidence="2" type="ORF">G3I59_24635</name>
</gene>
<dbReference type="InterPro" id="IPR012337">
    <property type="entry name" value="RNaseH-like_sf"/>
</dbReference>
<name>A0ABX0BSZ2_9PSEU</name>
<organism evidence="2 3">
    <name type="scientific">Amycolatopsis rubida</name>
    <dbReference type="NCBI Taxonomy" id="112413"/>
    <lineage>
        <taxon>Bacteria</taxon>
        <taxon>Bacillati</taxon>
        <taxon>Actinomycetota</taxon>
        <taxon>Actinomycetes</taxon>
        <taxon>Pseudonocardiales</taxon>
        <taxon>Pseudonocardiaceae</taxon>
        <taxon>Amycolatopsis</taxon>
    </lineage>
</organism>
<accession>A0ABX0BSZ2</accession>
<evidence type="ECO:0000313" key="2">
    <source>
        <dbReference type="EMBL" id="NEC58701.1"/>
    </source>
</evidence>
<dbReference type="InterPro" id="IPR050900">
    <property type="entry name" value="Transposase_IS3/IS150/IS904"/>
</dbReference>
<keyword evidence="3" id="KW-1185">Reference proteome</keyword>
<dbReference type="PANTHER" id="PTHR46889">
    <property type="entry name" value="TRANSPOSASE INSF FOR INSERTION SEQUENCE IS3B-RELATED"/>
    <property type="match status" value="1"/>
</dbReference>
<protein>
    <submittedName>
        <fullName evidence="2">Transposase</fullName>
    </submittedName>
</protein>
<dbReference type="Proteomes" id="UP000470404">
    <property type="component" value="Unassembled WGS sequence"/>
</dbReference>
<evidence type="ECO:0000313" key="3">
    <source>
        <dbReference type="Proteomes" id="UP000470404"/>
    </source>
</evidence>
<dbReference type="PANTHER" id="PTHR46889:SF4">
    <property type="entry name" value="TRANSPOSASE INSO FOR INSERTION SEQUENCE ELEMENT IS911B-RELATED"/>
    <property type="match status" value="1"/>
</dbReference>
<dbReference type="InterPro" id="IPR036397">
    <property type="entry name" value="RNaseH_sf"/>
</dbReference>
<dbReference type="Pfam" id="PF13683">
    <property type="entry name" value="rve_3"/>
    <property type="match status" value="1"/>
</dbReference>
<proteinExistence type="predicted"/>